<name>A0A915K9F3_ROMCU</name>
<reference evidence="9" key="1">
    <citation type="submission" date="2022-11" db="UniProtKB">
        <authorList>
            <consortium name="WormBaseParasite"/>
        </authorList>
    </citation>
    <scope>IDENTIFICATION</scope>
</reference>
<organism evidence="8 9">
    <name type="scientific">Romanomermis culicivorax</name>
    <name type="common">Nematode worm</name>
    <dbReference type="NCBI Taxonomy" id="13658"/>
    <lineage>
        <taxon>Eukaryota</taxon>
        <taxon>Metazoa</taxon>
        <taxon>Ecdysozoa</taxon>
        <taxon>Nematoda</taxon>
        <taxon>Enoplea</taxon>
        <taxon>Dorylaimia</taxon>
        <taxon>Mermithida</taxon>
        <taxon>Mermithoidea</taxon>
        <taxon>Mermithidae</taxon>
        <taxon>Romanomermis</taxon>
    </lineage>
</organism>
<proteinExistence type="predicted"/>
<dbReference type="CDD" id="cd09274">
    <property type="entry name" value="RNase_HI_RT_Ty3"/>
    <property type="match status" value="1"/>
</dbReference>
<dbReference type="WBParaSite" id="nRc.2.0.1.t35373-RA">
    <property type="protein sequence ID" value="nRc.2.0.1.t35373-RA"/>
    <property type="gene ID" value="nRc.2.0.1.g35373"/>
</dbReference>
<dbReference type="InterPro" id="IPR043502">
    <property type="entry name" value="DNA/RNA_pol_sf"/>
</dbReference>
<evidence type="ECO:0000313" key="9">
    <source>
        <dbReference type="WBParaSite" id="nRc.2.0.1.t35373-RA"/>
    </source>
</evidence>
<dbReference type="GO" id="GO:0016787">
    <property type="term" value="F:hydrolase activity"/>
    <property type="evidence" value="ECO:0007669"/>
    <property type="project" value="UniProtKB-KW"/>
</dbReference>
<keyword evidence="1" id="KW-0808">Transferase</keyword>
<dbReference type="Proteomes" id="UP000887565">
    <property type="component" value="Unplaced"/>
</dbReference>
<evidence type="ECO:0000256" key="4">
    <source>
        <dbReference type="ARBA" id="ARBA00022759"/>
    </source>
</evidence>
<dbReference type="PANTHER" id="PTHR37984:SF5">
    <property type="entry name" value="PROTEIN NYNRIN-LIKE"/>
    <property type="match status" value="1"/>
</dbReference>
<keyword evidence="6" id="KW-0695">RNA-directed DNA polymerase</keyword>
<dbReference type="PANTHER" id="PTHR37984">
    <property type="entry name" value="PROTEIN CBG26694"/>
    <property type="match status" value="1"/>
</dbReference>
<evidence type="ECO:0000256" key="3">
    <source>
        <dbReference type="ARBA" id="ARBA00022722"/>
    </source>
</evidence>
<dbReference type="InterPro" id="IPR041373">
    <property type="entry name" value="RT_RNaseH"/>
</dbReference>
<protein>
    <submittedName>
        <fullName evidence="9">Reverse transcriptase RNase H-like domain-containing protein</fullName>
    </submittedName>
</protein>
<feature type="domain" description="Reverse transcriptase RNase H-like" evidence="7">
    <location>
        <begin position="35"/>
        <end position="136"/>
    </location>
</feature>
<sequence>MPNTIITEEHKAAFEGIKTALTSSPFLCYPVYDGKAQFVIQTYTSMTPIRAILYQENRDNQWVILYNSSVLTDAETQYSTMEPECLTIVYSFRMYCHYVFSQKVMVHTNHKPLKWLKDEKHRNSRLQHLTINLQDYNHKVQYVKGKDDACADFLSRKDDPKKPLVPCTEELANKIFSSQFCSASGISNANSMVTDISLVRMSPSLKYG</sequence>
<dbReference type="GO" id="GO:0004519">
    <property type="term" value="F:endonuclease activity"/>
    <property type="evidence" value="ECO:0007669"/>
    <property type="project" value="UniProtKB-KW"/>
</dbReference>
<evidence type="ECO:0000313" key="8">
    <source>
        <dbReference type="Proteomes" id="UP000887565"/>
    </source>
</evidence>
<keyword evidence="2" id="KW-0548">Nucleotidyltransferase</keyword>
<dbReference type="Pfam" id="PF17917">
    <property type="entry name" value="RT_RNaseH"/>
    <property type="match status" value="1"/>
</dbReference>
<dbReference type="GO" id="GO:0003964">
    <property type="term" value="F:RNA-directed DNA polymerase activity"/>
    <property type="evidence" value="ECO:0007669"/>
    <property type="project" value="UniProtKB-KW"/>
</dbReference>
<keyword evidence="5" id="KW-0378">Hydrolase</keyword>
<keyword evidence="8" id="KW-1185">Reference proteome</keyword>
<accession>A0A915K9F3</accession>
<evidence type="ECO:0000256" key="1">
    <source>
        <dbReference type="ARBA" id="ARBA00022679"/>
    </source>
</evidence>
<evidence type="ECO:0000259" key="7">
    <source>
        <dbReference type="Pfam" id="PF17917"/>
    </source>
</evidence>
<dbReference type="AlphaFoldDB" id="A0A915K9F3"/>
<evidence type="ECO:0000256" key="6">
    <source>
        <dbReference type="ARBA" id="ARBA00022918"/>
    </source>
</evidence>
<dbReference type="SUPFAM" id="SSF56672">
    <property type="entry name" value="DNA/RNA polymerases"/>
    <property type="match status" value="1"/>
</dbReference>
<evidence type="ECO:0000256" key="5">
    <source>
        <dbReference type="ARBA" id="ARBA00022801"/>
    </source>
</evidence>
<keyword evidence="4" id="KW-0255">Endonuclease</keyword>
<keyword evidence="3" id="KW-0540">Nuclease</keyword>
<evidence type="ECO:0000256" key="2">
    <source>
        <dbReference type="ARBA" id="ARBA00022695"/>
    </source>
</evidence>
<dbReference type="OMA" id="EHWIERI"/>
<dbReference type="InterPro" id="IPR050951">
    <property type="entry name" value="Retrovirus_Pol_polyprotein"/>
</dbReference>